<dbReference type="Gene3D" id="3.40.50.2300">
    <property type="match status" value="1"/>
</dbReference>
<accession>A0A0E4H5H7</accession>
<dbReference type="InterPro" id="IPR039420">
    <property type="entry name" value="WalR-like"/>
</dbReference>
<dbReference type="STRING" id="1608583.BN1356_02111"/>
<reference evidence="9" key="1">
    <citation type="submission" date="2015-03" db="EMBL/GenBank/DDBJ databases">
        <authorList>
            <person name="Urmite Genomes"/>
        </authorList>
    </citation>
    <scope>NUCLEOTIDE SEQUENCE [LARGE SCALE GENOMIC DNA]</scope>
    <source>
        <strain evidence="9">FF10</strain>
    </source>
</reference>
<keyword evidence="1 5" id="KW-0597">Phosphoprotein</keyword>
<dbReference type="SMART" id="SM00421">
    <property type="entry name" value="HTH_LUXR"/>
    <property type="match status" value="1"/>
</dbReference>
<dbReference type="AlphaFoldDB" id="A0A0E4H5H7"/>
<dbReference type="InterPro" id="IPR016032">
    <property type="entry name" value="Sig_transdc_resp-reg_C-effctor"/>
</dbReference>
<dbReference type="InterPro" id="IPR000792">
    <property type="entry name" value="Tscrpt_reg_LuxR_C"/>
</dbReference>
<dbReference type="Pfam" id="PF00072">
    <property type="entry name" value="Response_reg"/>
    <property type="match status" value="1"/>
</dbReference>
<dbReference type="SUPFAM" id="SSF46894">
    <property type="entry name" value="C-terminal effector domain of the bipartite response regulators"/>
    <property type="match status" value="1"/>
</dbReference>
<keyword evidence="4" id="KW-0804">Transcription</keyword>
<evidence type="ECO:0000259" key="7">
    <source>
        <dbReference type="PROSITE" id="PS50110"/>
    </source>
</evidence>
<dbReference type="GO" id="GO:0003677">
    <property type="term" value="F:DNA binding"/>
    <property type="evidence" value="ECO:0007669"/>
    <property type="project" value="UniProtKB-KW"/>
</dbReference>
<name>A0A0E4H5H7_9STRE</name>
<dbReference type="SUPFAM" id="SSF52172">
    <property type="entry name" value="CheY-like"/>
    <property type="match status" value="1"/>
</dbReference>
<dbReference type="CDD" id="cd06170">
    <property type="entry name" value="LuxR_C_like"/>
    <property type="match status" value="1"/>
</dbReference>
<evidence type="ECO:0000256" key="1">
    <source>
        <dbReference type="ARBA" id="ARBA00022553"/>
    </source>
</evidence>
<dbReference type="PROSITE" id="PS50110">
    <property type="entry name" value="RESPONSE_REGULATORY"/>
    <property type="match status" value="1"/>
</dbReference>
<dbReference type="PANTHER" id="PTHR43214">
    <property type="entry name" value="TWO-COMPONENT RESPONSE REGULATOR"/>
    <property type="match status" value="1"/>
</dbReference>
<dbReference type="PROSITE" id="PS50043">
    <property type="entry name" value="HTH_LUXR_2"/>
    <property type="match status" value="1"/>
</dbReference>
<keyword evidence="3" id="KW-0238">DNA-binding</keyword>
<feature type="modified residue" description="4-aspartylphosphate" evidence="5">
    <location>
        <position position="58"/>
    </location>
</feature>
<dbReference type="InterPro" id="IPR011006">
    <property type="entry name" value="CheY-like_superfamily"/>
</dbReference>
<dbReference type="Proteomes" id="UP000198604">
    <property type="component" value="Unassembled WGS sequence"/>
</dbReference>
<evidence type="ECO:0000259" key="6">
    <source>
        <dbReference type="PROSITE" id="PS50043"/>
    </source>
</evidence>
<organism evidence="8 9">
    <name type="scientific">Streptococcus varani</name>
    <dbReference type="NCBI Taxonomy" id="1608583"/>
    <lineage>
        <taxon>Bacteria</taxon>
        <taxon>Bacillati</taxon>
        <taxon>Bacillota</taxon>
        <taxon>Bacilli</taxon>
        <taxon>Lactobacillales</taxon>
        <taxon>Streptococcaceae</taxon>
        <taxon>Streptococcus</taxon>
    </lineage>
</organism>
<dbReference type="EMBL" id="CTEN01000004">
    <property type="protein sequence ID" value="CQR25766.1"/>
    <property type="molecule type" value="Genomic_DNA"/>
</dbReference>
<dbReference type="SMART" id="SM00448">
    <property type="entry name" value="REC"/>
    <property type="match status" value="1"/>
</dbReference>
<evidence type="ECO:0000256" key="5">
    <source>
        <dbReference type="PROSITE-ProRule" id="PRU00169"/>
    </source>
</evidence>
<dbReference type="CDD" id="cd17535">
    <property type="entry name" value="REC_NarL-like"/>
    <property type="match status" value="1"/>
</dbReference>
<feature type="domain" description="HTH luxR-type" evidence="6">
    <location>
        <begin position="143"/>
        <end position="208"/>
    </location>
</feature>
<gene>
    <name evidence="8" type="ORF">BN1356_02111</name>
</gene>
<evidence type="ECO:0000256" key="3">
    <source>
        <dbReference type="ARBA" id="ARBA00023125"/>
    </source>
</evidence>
<protein>
    <submittedName>
        <fullName evidence="8">Response regulator</fullName>
    </submittedName>
</protein>
<dbReference type="OrthoDB" id="9780153at2"/>
<dbReference type="PRINTS" id="PR00038">
    <property type="entry name" value="HTHLUXR"/>
</dbReference>
<evidence type="ECO:0000256" key="4">
    <source>
        <dbReference type="ARBA" id="ARBA00023163"/>
    </source>
</evidence>
<dbReference type="GO" id="GO:0000160">
    <property type="term" value="P:phosphorelay signal transduction system"/>
    <property type="evidence" value="ECO:0007669"/>
    <property type="project" value="InterPro"/>
</dbReference>
<evidence type="ECO:0000256" key="2">
    <source>
        <dbReference type="ARBA" id="ARBA00023015"/>
    </source>
</evidence>
<keyword evidence="9" id="KW-1185">Reference proteome</keyword>
<sequence>MTKVKVKVMLVDDHEMVRLGLKSFLNLHEDIEVIAEADDGQEGLEKALAIKPDVIVMDLVMPKMTGVEATLAILKEWKEAKIVILTSYLDNEKIYPVLEAGAKGYMLKTSSAEEILAAIRKVAKGYLAIETEVEKKVEDYRNNPALHEDLTARERDILALLAKGYDNQRIADESFISLKTVKTHVSNILSKLQVSDRTQAVVYAFQHGLVAQEEE</sequence>
<evidence type="ECO:0000313" key="8">
    <source>
        <dbReference type="EMBL" id="CQR25766.1"/>
    </source>
</evidence>
<dbReference type="InterPro" id="IPR001789">
    <property type="entry name" value="Sig_transdc_resp-reg_receiver"/>
</dbReference>
<proteinExistence type="predicted"/>
<dbReference type="PANTHER" id="PTHR43214:SF37">
    <property type="entry name" value="TRANSCRIPTIONAL REGULATORY PROTEIN YDFI"/>
    <property type="match status" value="1"/>
</dbReference>
<dbReference type="RefSeq" id="WP_093651286.1">
    <property type="nucleotide sequence ID" value="NZ_CTEN01000004.1"/>
</dbReference>
<feature type="domain" description="Response regulatory" evidence="7">
    <location>
        <begin position="7"/>
        <end position="123"/>
    </location>
</feature>
<dbReference type="GO" id="GO:0006355">
    <property type="term" value="P:regulation of DNA-templated transcription"/>
    <property type="evidence" value="ECO:0007669"/>
    <property type="project" value="InterPro"/>
</dbReference>
<keyword evidence="2" id="KW-0805">Transcription regulation</keyword>
<dbReference type="Pfam" id="PF00196">
    <property type="entry name" value="GerE"/>
    <property type="match status" value="1"/>
</dbReference>
<dbReference type="InterPro" id="IPR058245">
    <property type="entry name" value="NreC/VraR/RcsB-like_REC"/>
</dbReference>
<evidence type="ECO:0000313" key="9">
    <source>
        <dbReference type="Proteomes" id="UP000198604"/>
    </source>
</evidence>